<protein>
    <recommendedName>
        <fullName evidence="2">Reverse transcriptase domain-containing protein</fullName>
    </recommendedName>
</protein>
<evidence type="ECO:0000313" key="4">
    <source>
        <dbReference type="Proteomes" id="UP001054821"/>
    </source>
</evidence>
<dbReference type="InterPro" id="IPR043128">
    <property type="entry name" value="Rev_trsase/Diguanyl_cyclase"/>
</dbReference>
<dbReference type="Proteomes" id="UP001054821">
    <property type="component" value="Chromosome 3"/>
</dbReference>
<dbReference type="AlphaFoldDB" id="A0AAD4WC23"/>
<keyword evidence="4" id="KW-1185">Reference proteome</keyword>
<dbReference type="InterPro" id="IPR043502">
    <property type="entry name" value="DNA/RNA_pol_sf"/>
</dbReference>
<feature type="domain" description="Reverse transcriptase" evidence="2">
    <location>
        <begin position="65"/>
        <end position="213"/>
    </location>
</feature>
<gene>
    <name evidence="3" type="ORF">L3X38_018678</name>
</gene>
<comment type="caution">
    <text evidence="3">The sequence shown here is derived from an EMBL/GenBank/DDBJ whole genome shotgun (WGS) entry which is preliminary data.</text>
</comment>
<sequence length="393" mass="44707">MPGIALEVISHKLSISPAYKPVRQKRRSYDAERYEAMRTEVDKLQTIGFIREATYPVWLANSVMVRKATGGWRLCQDYTDLNKACLKDSFPLPRIDQLVDAYSGYNQIFMHPPDSEHTAFITDKGLYCYNFIPFGLKNAGATYQRLVNKIFAGYIGNIIEVYVDDMLVKSRTAEEHLHNLSIMFGILKDYRMRLNPKKCSFGVYSEKFIGFMISQRGIEANPENKSNHRHGEAEDDEGHSKPYRTQQLALALVVSARRLRPYFQAHGIKVLTNQPLRQVLQKPEISGRLIKWAIELGEFDIQFVPRPAEKGQAIADFISELTPSTAQPTPETVTETGLPDELDAECFDTSTLVGSARRWFGKPTRMLSRLGTDNTGRTQDRVRPPICLPNLQQ</sequence>
<feature type="region of interest" description="Disordered" evidence="1">
    <location>
        <begin position="370"/>
        <end position="393"/>
    </location>
</feature>
<dbReference type="PANTHER" id="PTHR24559">
    <property type="entry name" value="TRANSPOSON TY3-I GAG-POL POLYPROTEIN"/>
    <property type="match status" value="1"/>
</dbReference>
<dbReference type="Gene3D" id="3.10.10.10">
    <property type="entry name" value="HIV Type 1 Reverse Transcriptase, subunit A, domain 1"/>
    <property type="match status" value="1"/>
</dbReference>
<proteinExistence type="predicted"/>
<name>A0AAD4WC23_PRUDU</name>
<dbReference type="EMBL" id="JAJFAZ020000003">
    <property type="protein sequence ID" value="KAI5339406.1"/>
    <property type="molecule type" value="Genomic_DNA"/>
</dbReference>
<dbReference type="Gene3D" id="3.30.70.270">
    <property type="match status" value="1"/>
</dbReference>
<dbReference type="CDD" id="cd01647">
    <property type="entry name" value="RT_LTR"/>
    <property type="match status" value="1"/>
</dbReference>
<accession>A0AAD4WC23</accession>
<reference evidence="3 4" key="1">
    <citation type="journal article" date="2022" name="G3 (Bethesda)">
        <title>Whole-genome sequence and methylome profiling of the almond [Prunus dulcis (Mill.) D.A. Webb] cultivar 'Nonpareil'.</title>
        <authorList>
            <person name="D'Amico-Willman K.M."/>
            <person name="Ouma W.Z."/>
            <person name="Meulia T."/>
            <person name="Sideli G.M."/>
            <person name="Gradziel T.M."/>
            <person name="Fresnedo-Ramirez J."/>
        </authorList>
    </citation>
    <scope>NUCLEOTIDE SEQUENCE [LARGE SCALE GENOMIC DNA]</scope>
    <source>
        <strain evidence="3">Clone GOH B32 T37-40</strain>
    </source>
</reference>
<dbReference type="InterPro" id="IPR000477">
    <property type="entry name" value="RT_dom"/>
</dbReference>
<evidence type="ECO:0000313" key="3">
    <source>
        <dbReference type="EMBL" id="KAI5339406.1"/>
    </source>
</evidence>
<feature type="region of interest" description="Disordered" evidence="1">
    <location>
        <begin position="221"/>
        <end position="241"/>
    </location>
</feature>
<dbReference type="InterPro" id="IPR053134">
    <property type="entry name" value="RNA-dir_DNA_polymerase"/>
</dbReference>
<dbReference type="PANTHER" id="PTHR24559:SF444">
    <property type="entry name" value="REVERSE TRANSCRIPTASE DOMAIN-CONTAINING PROTEIN"/>
    <property type="match status" value="1"/>
</dbReference>
<evidence type="ECO:0000259" key="2">
    <source>
        <dbReference type="Pfam" id="PF00078"/>
    </source>
</evidence>
<evidence type="ECO:0000256" key="1">
    <source>
        <dbReference type="SAM" id="MobiDB-lite"/>
    </source>
</evidence>
<dbReference type="Pfam" id="PF00078">
    <property type="entry name" value="RVT_1"/>
    <property type="match status" value="1"/>
</dbReference>
<organism evidence="3 4">
    <name type="scientific">Prunus dulcis</name>
    <name type="common">Almond</name>
    <name type="synonym">Amygdalus dulcis</name>
    <dbReference type="NCBI Taxonomy" id="3755"/>
    <lineage>
        <taxon>Eukaryota</taxon>
        <taxon>Viridiplantae</taxon>
        <taxon>Streptophyta</taxon>
        <taxon>Embryophyta</taxon>
        <taxon>Tracheophyta</taxon>
        <taxon>Spermatophyta</taxon>
        <taxon>Magnoliopsida</taxon>
        <taxon>eudicotyledons</taxon>
        <taxon>Gunneridae</taxon>
        <taxon>Pentapetalae</taxon>
        <taxon>rosids</taxon>
        <taxon>fabids</taxon>
        <taxon>Rosales</taxon>
        <taxon>Rosaceae</taxon>
        <taxon>Amygdaloideae</taxon>
        <taxon>Amygdaleae</taxon>
        <taxon>Prunus</taxon>
    </lineage>
</organism>
<dbReference type="SUPFAM" id="SSF56672">
    <property type="entry name" value="DNA/RNA polymerases"/>
    <property type="match status" value="1"/>
</dbReference>